<protein>
    <submittedName>
        <fullName evidence="1">Uncharacterized protein</fullName>
    </submittedName>
</protein>
<dbReference type="EMBL" id="LT559118">
    <property type="protein sequence ID" value="SBO96931.1"/>
    <property type="molecule type" value="Genomic_DNA"/>
</dbReference>
<reference evidence="1" key="1">
    <citation type="submission" date="2016-04" db="EMBL/GenBank/DDBJ databases">
        <authorList>
            <person name="Evans L.H."/>
            <person name="Alamgir A."/>
            <person name="Owens N."/>
            <person name="Weber N.D."/>
            <person name="Virtaneva K."/>
            <person name="Barbian K."/>
            <person name="Babar A."/>
            <person name="Rosenke K."/>
        </authorList>
    </citation>
    <scope>NUCLEOTIDE SEQUENCE</scope>
    <source>
        <strain evidence="1">Nono1</strain>
    </source>
</reference>
<dbReference type="AlphaFoldDB" id="A0A1M4ED67"/>
<organism evidence="1">
    <name type="scientific">Nonomuraea gerenzanensis</name>
    <dbReference type="NCBI Taxonomy" id="93944"/>
    <lineage>
        <taxon>Bacteria</taxon>
        <taxon>Bacillati</taxon>
        <taxon>Actinomycetota</taxon>
        <taxon>Actinomycetes</taxon>
        <taxon>Streptosporangiales</taxon>
        <taxon>Streptosporangiaceae</taxon>
        <taxon>Nonomuraea</taxon>
    </lineage>
</organism>
<name>A0A1M4ED67_9ACTN</name>
<proteinExistence type="predicted"/>
<gene>
    <name evidence="1" type="ORF">BN4615_P6447</name>
</gene>
<accession>A0A1M4ED67</accession>
<sequence length="69" mass="7621">MLFGGTNPQFGKALAYLPERATGPIVCCHLWNGRPARDEPVLLAIRTGRGAFKDTFTFTPEGTRHRHPA</sequence>
<evidence type="ECO:0000313" key="1">
    <source>
        <dbReference type="EMBL" id="SBO96931.1"/>
    </source>
</evidence>